<dbReference type="PANTHER" id="PTHR45527">
    <property type="entry name" value="NONRIBOSOMAL PEPTIDE SYNTHETASE"/>
    <property type="match status" value="1"/>
</dbReference>
<dbReference type="Pfam" id="PF00501">
    <property type="entry name" value="AMP-binding"/>
    <property type="match status" value="3"/>
</dbReference>
<dbReference type="Pfam" id="PF00550">
    <property type="entry name" value="PP-binding"/>
    <property type="match status" value="3"/>
</dbReference>
<dbReference type="GO" id="GO:0044550">
    <property type="term" value="P:secondary metabolite biosynthetic process"/>
    <property type="evidence" value="ECO:0007669"/>
    <property type="project" value="TreeGrafter"/>
</dbReference>
<feature type="domain" description="Carrier" evidence="4">
    <location>
        <begin position="550"/>
        <end position="625"/>
    </location>
</feature>
<comment type="caution">
    <text evidence="5">The sequence shown here is derived from an EMBL/GenBank/DDBJ whole genome shotgun (WGS) entry which is preliminary data.</text>
</comment>
<dbReference type="InterPro" id="IPR020806">
    <property type="entry name" value="PKS_PP-bd"/>
</dbReference>
<dbReference type="InterPro" id="IPR000873">
    <property type="entry name" value="AMP-dep_synth/lig_dom"/>
</dbReference>
<dbReference type="InterPro" id="IPR042099">
    <property type="entry name" value="ANL_N_sf"/>
</dbReference>
<dbReference type="EMBL" id="WRXO01000009">
    <property type="protein sequence ID" value="MVT43774.1"/>
    <property type="molecule type" value="Genomic_DNA"/>
</dbReference>
<keyword evidence="6" id="KW-1185">Reference proteome</keyword>
<dbReference type="InterPro" id="IPR009081">
    <property type="entry name" value="PP-bd_ACP"/>
</dbReference>
<dbReference type="InterPro" id="IPR036736">
    <property type="entry name" value="ACP-like_sf"/>
</dbReference>
<keyword evidence="3" id="KW-0597">Phosphoprotein</keyword>
<dbReference type="OrthoDB" id="9778383at2"/>
<evidence type="ECO:0000259" key="4">
    <source>
        <dbReference type="PROSITE" id="PS50075"/>
    </source>
</evidence>
<evidence type="ECO:0000256" key="1">
    <source>
        <dbReference type="ARBA" id="ARBA00001957"/>
    </source>
</evidence>
<dbReference type="RefSeq" id="WP_157302596.1">
    <property type="nucleotide sequence ID" value="NZ_BAAAZB010000001.1"/>
</dbReference>
<dbReference type="SUPFAM" id="SSF47336">
    <property type="entry name" value="ACP-like"/>
    <property type="match status" value="3"/>
</dbReference>
<keyword evidence="2" id="KW-0596">Phosphopantetheine</keyword>
<dbReference type="Pfam" id="PF00668">
    <property type="entry name" value="Condensation"/>
    <property type="match status" value="2"/>
</dbReference>
<feature type="domain" description="Carrier" evidence="4">
    <location>
        <begin position="1589"/>
        <end position="1664"/>
    </location>
</feature>
<dbReference type="InterPro" id="IPR006162">
    <property type="entry name" value="Ppantetheine_attach_site"/>
</dbReference>
<dbReference type="GO" id="GO:0005737">
    <property type="term" value="C:cytoplasm"/>
    <property type="evidence" value="ECO:0007669"/>
    <property type="project" value="TreeGrafter"/>
</dbReference>
<evidence type="ECO:0000256" key="2">
    <source>
        <dbReference type="ARBA" id="ARBA00022450"/>
    </source>
</evidence>
<dbReference type="PROSITE" id="PS50075">
    <property type="entry name" value="CARRIER"/>
    <property type="match status" value="3"/>
</dbReference>
<dbReference type="GO" id="GO:0003824">
    <property type="term" value="F:catalytic activity"/>
    <property type="evidence" value="ECO:0007669"/>
    <property type="project" value="InterPro"/>
</dbReference>
<dbReference type="PROSITE" id="PS00455">
    <property type="entry name" value="AMP_BINDING"/>
    <property type="match status" value="3"/>
</dbReference>
<protein>
    <submittedName>
        <fullName evidence="5">Amino acid adenylation domain-containing protein</fullName>
    </submittedName>
</protein>
<proteinExistence type="predicted"/>
<dbReference type="PROSITE" id="PS00012">
    <property type="entry name" value="PHOSPHOPANTETHEINE"/>
    <property type="match status" value="2"/>
</dbReference>
<dbReference type="GO" id="GO:0031177">
    <property type="term" value="F:phosphopantetheine binding"/>
    <property type="evidence" value="ECO:0007669"/>
    <property type="project" value="InterPro"/>
</dbReference>
<dbReference type="Gene3D" id="2.30.38.10">
    <property type="entry name" value="Luciferase, Domain 3"/>
    <property type="match status" value="2"/>
</dbReference>
<dbReference type="SMART" id="SM00823">
    <property type="entry name" value="PKS_PP"/>
    <property type="match status" value="3"/>
</dbReference>
<dbReference type="InterPro" id="IPR020845">
    <property type="entry name" value="AMP-binding_CS"/>
</dbReference>
<evidence type="ECO:0000256" key="3">
    <source>
        <dbReference type="ARBA" id="ARBA00022553"/>
    </source>
</evidence>
<dbReference type="InterPro" id="IPR010071">
    <property type="entry name" value="AA_adenyl_dom"/>
</dbReference>
<gene>
    <name evidence="5" type="ORF">GO495_24480</name>
</gene>
<dbReference type="Gene3D" id="3.30.559.10">
    <property type="entry name" value="Chloramphenicol acetyltransferase-like domain"/>
    <property type="match status" value="2"/>
</dbReference>
<dbReference type="NCBIfam" id="NF003417">
    <property type="entry name" value="PRK04813.1"/>
    <property type="match status" value="4"/>
</dbReference>
<evidence type="ECO:0000313" key="5">
    <source>
        <dbReference type="EMBL" id="MVT43774.1"/>
    </source>
</evidence>
<dbReference type="Gene3D" id="1.10.1200.10">
    <property type="entry name" value="ACP-like"/>
    <property type="match status" value="3"/>
</dbReference>
<dbReference type="CDD" id="cd19531">
    <property type="entry name" value="LCL_NRPS-like"/>
    <property type="match status" value="1"/>
</dbReference>
<dbReference type="PANTHER" id="PTHR45527:SF1">
    <property type="entry name" value="FATTY ACID SYNTHASE"/>
    <property type="match status" value="1"/>
</dbReference>
<accession>A0A6N8JFN8</accession>
<dbReference type="NCBIfam" id="TIGR01733">
    <property type="entry name" value="AA-adenyl-dom"/>
    <property type="match status" value="2"/>
</dbReference>
<dbReference type="FunFam" id="3.30.300.30:FF:000015">
    <property type="entry name" value="Nonribosomal peptide synthase SidD"/>
    <property type="match status" value="1"/>
</dbReference>
<dbReference type="SUPFAM" id="SSF52777">
    <property type="entry name" value="CoA-dependent acyltransferases"/>
    <property type="match status" value="4"/>
</dbReference>
<dbReference type="CDD" id="cd05930">
    <property type="entry name" value="A_NRPS"/>
    <property type="match status" value="1"/>
</dbReference>
<reference evidence="5 6" key="1">
    <citation type="submission" date="2019-12" db="EMBL/GenBank/DDBJ databases">
        <title>The draft genomic sequence of strain Chitinophaga oryziterrae JCM 16595.</title>
        <authorList>
            <person name="Zhang X."/>
        </authorList>
    </citation>
    <scope>NUCLEOTIDE SEQUENCE [LARGE SCALE GENOMIC DNA]</scope>
    <source>
        <strain evidence="5 6">JCM 16595</strain>
    </source>
</reference>
<dbReference type="Gene3D" id="3.40.50.980">
    <property type="match status" value="4"/>
</dbReference>
<dbReference type="Gene3D" id="3.30.300.30">
    <property type="match status" value="3"/>
</dbReference>
<dbReference type="Proteomes" id="UP000468388">
    <property type="component" value="Unassembled WGS sequence"/>
</dbReference>
<organism evidence="5 6">
    <name type="scientific">Chitinophaga oryziterrae</name>
    <dbReference type="NCBI Taxonomy" id="1031224"/>
    <lineage>
        <taxon>Bacteria</taxon>
        <taxon>Pseudomonadati</taxon>
        <taxon>Bacteroidota</taxon>
        <taxon>Chitinophagia</taxon>
        <taxon>Chitinophagales</taxon>
        <taxon>Chitinophagaceae</taxon>
        <taxon>Chitinophaga</taxon>
    </lineage>
</organism>
<dbReference type="InterPro" id="IPR025110">
    <property type="entry name" value="AMP-bd_C"/>
</dbReference>
<dbReference type="InterPro" id="IPR045851">
    <property type="entry name" value="AMP-bd_C_sf"/>
</dbReference>
<dbReference type="InterPro" id="IPR023213">
    <property type="entry name" value="CAT-like_dom_sf"/>
</dbReference>
<sequence length="2726" mass="307037">MNLLSSLFEAALHSQSGITFLEQDDAGEKLYYRDLYSRALRMLGYLQDQGIREGNELIIQVNNNQHLVCIFWACLLGKIIPVPLSEGTQTEHKRKLFKVCKYLSNPHLICDAKQLERLKIVEEADGYRSVLDNALSIHTAWDFKSPGVKCQVYEEDIAYIQFSSGSTGEPKGVCLTHLNLITNIRDIVSSLRITAMDTLLNWMPLTHDMGIIGFHLVGLCMGINAVCMSTALFIRRPLLWMKQVNYHRATVLYSPNFGLQYFLNALDRKREQIWDLSCIRIIVNGAEPISQRLCNEFSTSLKAYGMADNVILTAYGMAEASVEVSAMQPGTSVVSYITNRHFLNTGDEVQFVDPASPDAVSFVDVGIPVAACEVRICDDKDAPLRSGHIGHIQVRGNNVTKGYYNNEVATKEIFTTDGWLRTGDLGFFIDKHLVVTGRRKNIIIVNGQNYYPQDIERIITDAGITEQGKVVACGDSSVIIFVLYKGNQTDFTDIESKITHVVAADIGIAVQAVVPVTKIPKTTSGKIQHFALLEQYRNKDNNLPYVPQEDNTADTTAKILDAARRLLRNNSLTPATDIFDAGMNSLMIMQLAGEISEATGKHVSVEAVYDHPVFLALGQYLDECTGTQQLPAIRSSGKQVICTLAQERILKECYLNRESAAYNIPVVYNIEGQLDVNAMKTALYKVLSNSEILRTSFGDEHTIKPQVHSLSGMEWDIQVVDLRYTENPEVAAERMTEVIVNTPFVFSAPGQFSFNVIRISEFVSKLVFVIHHVLIDGWSLESLFSDLCRYYNAEIDGREIVPLLSIFQYKDYALWQRDLIENEVLDAQRKYWIQELSQAPPPVDLSVVAGGQITYGHVNAESEYFEWDEHVVQQLKMLSRDYNVSVFGVLLTLLNVLVYRYTNSRDIIIGFDTSGRISKEMEALKGYMLNTLCLRVKLSPEDEFHSLLEHVRGKLLAALDNQLYPFERMLDDNRQGNALFNILVLFQNFYQERDRISLTGCHMERQRMVTKHSFTDLLIEFEETGNRLSVCIVYNKDKFTGRDIAALNEHLKNLSLVAGKEPDKAIGLYSFLTEREKVTLFPSTLHAFGIKRLRLPVHKLFEQLARHVPNAVAVKAGESILSYRELNERANIVANYLRVKINADERVGFMVSRNENMIISMLAILKAGAAYVSIDPLLPVGRCEFIVADSNMKYLLVDQETIVKIDQHFDASFLINLDEDGLRHGNVNNPVFEGLMSNLAYVIYTSGSTGSPKGVMIEHASLTDYVQYFIYRFNITAQDIFLQQASVSFDTIVEEVFPALGVGGSVVIAVKGGADIDDMLSLIKGNNVTLLSTTPLVLNEINTQVDSRISTLRLIISGGDVLHPAHISRLFRNVVIFNSYGPSETTVCATYHSITSLDNASLLGMPVCNSFIYILDENRQVMPAGRVGEIYIEGGLARGYLNHPELTAERFLQHPFKEGQRIYRSGDLGRITENGEIAFCGRADFQFKVRGHRVEPEEIERVISQYEDVKIAGVLLDKENGLLTACMTVRGTFSENALRIFISRQLPYYMIPHRFEILKGIPLTLTGKVDRKALSQQIGKSDNITEHISPHSFTEQKILSIVQRVLKSETIQVNDNFFEQGCNSILALKINGMIRKELGKVLTIQDVFVYPDVRLLSGRIEELPTEKQEEISTVSPASAYSLSPQQQRLFLLSDIYSTSVAYNEGSVYEVNQTLRPDLVKSVLKLLVKKYEILRTTFHHSKEGAVQIVHAADDDRFYFSYTDLSRDEDRLNIANDYIALQAGIKFDLREGPLLRVILIKTDAERSLLSVFMHHIITDDWSGTILINEFFTTYRALEQGIQVPVSAVLQYKDYAQWANNISGKPEIQLHKAYWKRTLSAEIPILNLYTDYTRPAVKKEEAGIVTAVIEKEKYKNIKSLCSRQEVSLFMFLLSGLYALLNRYSGQHDIIIGAAVAGREHPDLRNMPGFFINTLPLRIQGKAGECVTDLLRRSKEVCLDAYTHQSYPFEFIIADVPVRRDSGRSALFDVLINLAPGEVLSSSSPVNIPYRKIKPAIAACKYDLEFYFEELEEEVNVNIVYDSHLFTKERIRQMAAHLNNLLKAMCENPDLHIAQLPYMSTAELNRILIEFNDTVKPFPDADIPSIIRRQLALHGDRTALICDGKSYTYRELNEKASLLAFMLTDTYHVRPDDRVVLLLDRSENIIFSILAVWMCGATYVPVNPATPMLRLAQLLEQSSCSLLLTDERNLDICLALQQEIRVNVFNCSYIPAGLQQTYFSIRPAAAIAYILFTSGSSGKPKGVEVYHHSIINILYGLRERLSVKEADTMLSVSAYTFDISVSEFFLPLISGGTLILATTEQITDVRLLQGLMKTLNPDYMQATPSLWRLLVQSGWSGNKTLTAITCGEPVNRDLLKDLLENTGSLWNLYGPTETTIFSTGCRLMNIDEVITIGGPLENTTVYVLDDYFQPVTTGVTGQLFIGGKGVARGYLSQKEMTDQRFVTGLAVHPGKIFATGDLVRWLPDGRLEYIGRMDDQVKIRGFRVESGEIESRILEFPGVNSAVVLARSMADDDKKLVAFIVSEEIEKTGSNDLRNYLRRYFPDYMVPVSYLSVKEIPLTSSGKTDKQFLLNLPEVEAVPVGRIVKRPETRIEKILIDIWCHAFEKQEICTTDNFFDIGGHSLMANQLVSKIYKDLSVEISISDVFTHATVKEMSALIEKLEQKQYDFVEL</sequence>
<dbReference type="Pfam" id="PF13193">
    <property type="entry name" value="AMP-binding_C"/>
    <property type="match status" value="1"/>
</dbReference>
<dbReference type="Gene3D" id="3.40.50.12780">
    <property type="entry name" value="N-terminal domain of ligase-like"/>
    <property type="match status" value="1"/>
</dbReference>
<dbReference type="SUPFAM" id="SSF56801">
    <property type="entry name" value="Acetyl-CoA synthetase-like"/>
    <property type="match status" value="3"/>
</dbReference>
<dbReference type="InterPro" id="IPR001242">
    <property type="entry name" value="Condensation_dom"/>
</dbReference>
<dbReference type="FunFam" id="3.40.50.980:FF:000001">
    <property type="entry name" value="Non-ribosomal peptide synthetase"/>
    <property type="match status" value="1"/>
</dbReference>
<dbReference type="GO" id="GO:0043041">
    <property type="term" value="P:amino acid activation for nonribosomal peptide biosynthetic process"/>
    <property type="evidence" value="ECO:0007669"/>
    <property type="project" value="TreeGrafter"/>
</dbReference>
<name>A0A6N8JFN8_9BACT</name>
<dbReference type="Gene3D" id="3.30.559.30">
    <property type="entry name" value="Nonribosomal peptide synthetase, condensation domain"/>
    <property type="match status" value="2"/>
</dbReference>
<feature type="domain" description="Carrier" evidence="4">
    <location>
        <begin position="2642"/>
        <end position="2717"/>
    </location>
</feature>
<evidence type="ECO:0000313" key="6">
    <source>
        <dbReference type="Proteomes" id="UP000468388"/>
    </source>
</evidence>
<comment type="cofactor">
    <cofactor evidence="1">
        <name>pantetheine 4'-phosphate</name>
        <dbReference type="ChEBI" id="CHEBI:47942"/>
    </cofactor>
</comment>